<evidence type="ECO:0000313" key="7">
    <source>
        <dbReference type="Proteomes" id="UP000468842"/>
    </source>
</evidence>
<name>A0A6I1DN02_BIFLN</name>
<feature type="transmembrane region" description="Helical" evidence="1">
    <location>
        <begin position="15"/>
        <end position="36"/>
    </location>
</feature>
<dbReference type="Proteomes" id="UP000430971">
    <property type="component" value="Unassembled WGS sequence"/>
</dbReference>
<evidence type="ECO:0000313" key="5">
    <source>
        <dbReference type="Proteomes" id="UP000430971"/>
    </source>
</evidence>
<keyword evidence="1" id="KW-1133">Transmembrane helix</keyword>
<evidence type="ECO:0000313" key="2">
    <source>
        <dbReference type="EMBL" id="KAB7339366.1"/>
    </source>
</evidence>
<comment type="caution">
    <text evidence="2">The sequence shown here is derived from an EMBL/GenBank/DDBJ whole genome shotgun (WGS) entry which is preliminary data.</text>
</comment>
<evidence type="ECO:0000313" key="6">
    <source>
        <dbReference type="Proteomes" id="UP000460881"/>
    </source>
</evidence>
<dbReference type="EMBL" id="WDRM01000004">
    <property type="protein sequence ID" value="KAB7339366.1"/>
    <property type="molecule type" value="Genomic_DNA"/>
</dbReference>
<proteinExistence type="predicted"/>
<dbReference type="EMBL" id="WDRC01000026">
    <property type="protein sequence ID" value="KAB7357410.1"/>
    <property type="molecule type" value="Genomic_DNA"/>
</dbReference>
<keyword evidence="1" id="KW-0812">Transmembrane</keyword>
<gene>
    <name evidence="4" type="ORF">GBB40_00660</name>
    <name evidence="3" type="ORF">GBB63_09310</name>
    <name evidence="2" type="ORF">GBB73_02315</name>
</gene>
<dbReference type="AlphaFoldDB" id="A0A6I1DN02"/>
<dbReference type="EMBL" id="WDQK01000001">
    <property type="protein sequence ID" value="KAB7397200.1"/>
    <property type="molecule type" value="Genomic_DNA"/>
</dbReference>
<evidence type="ECO:0000256" key="1">
    <source>
        <dbReference type="SAM" id="Phobius"/>
    </source>
</evidence>
<reference evidence="5 6" key="1">
    <citation type="journal article" date="2019" name="Nat. Med.">
        <title>A library of human gut bacterial isolates paired with longitudinal multiomics data enables mechanistic microbiome research.</title>
        <authorList>
            <person name="Poyet M."/>
            <person name="Groussin M."/>
            <person name="Gibbons S.M."/>
            <person name="Avila-Pacheco J."/>
            <person name="Jiang X."/>
            <person name="Kearney S.M."/>
            <person name="Perrotta A.R."/>
            <person name="Berdy B."/>
            <person name="Zhao S."/>
            <person name="Lieberman T.D."/>
            <person name="Swanson P.K."/>
            <person name="Smith M."/>
            <person name="Roesemann S."/>
            <person name="Alexander J.E."/>
            <person name="Rich S.A."/>
            <person name="Livny J."/>
            <person name="Vlamakis H."/>
            <person name="Clish C."/>
            <person name="Bullock K."/>
            <person name="Deik A."/>
            <person name="Scott J."/>
            <person name="Pierce K.A."/>
            <person name="Xavier R.J."/>
            <person name="Alm E.J."/>
        </authorList>
    </citation>
    <scope>NUCLEOTIDE SEQUENCE [LARGE SCALE GENOMIC DNA]</scope>
    <source>
        <strain evidence="4 7">BIOML-A37</strain>
        <strain evidence="3 6">BIOML-A55</strain>
        <strain evidence="2 5">BIOML-A65</strain>
    </source>
</reference>
<dbReference type="Proteomes" id="UP000460881">
    <property type="component" value="Unassembled WGS sequence"/>
</dbReference>
<evidence type="ECO:0000313" key="3">
    <source>
        <dbReference type="EMBL" id="KAB7357410.1"/>
    </source>
</evidence>
<accession>A0A6I1DN02</accession>
<dbReference type="Proteomes" id="UP000468842">
    <property type="component" value="Unassembled WGS sequence"/>
</dbReference>
<protein>
    <submittedName>
        <fullName evidence="2">Uncharacterized protein</fullName>
    </submittedName>
</protein>
<evidence type="ECO:0000313" key="4">
    <source>
        <dbReference type="EMBL" id="KAB7397200.1"/>
    </source>
</evidence>
<sequence length="219" mass="24974">MGVDLAQITFLGLTVQTWITVVIAAFGLMVSLLTFARGWRWRAEAAPLFAMLEGDKLLRPDFSKAGIDPPIVGYLVNCGDGRAFNVKAIGVNCDAGLWDCRQIGETVLGKQSEWVMNDCGRLPELTGETMRFFITIAPPEHPRPDQSGDLTKLELGVHWVSSPTRLRRCRYTQFPIWGIEPMKCGPFERLRRWHRDRLGHRRFHALDRKRASEQRRLLS</sequence>
<organism evidence="2 5">
    <name type="scientific">Bifidobacterium longum</name>
    <dbReference type="NCBI Taxonomy" id="216816"/>
    <lineage>
        <taxon>Bacteria</taxon>
        <taxon>Bacillati</taxon>
        <taxon>Actinomycetota</taxon>
        <taxon>Actinomycetes</taxon>
        <taxon>Bifidobacteriales</taxon>
        <taxon>Bifidobacteriaceae</taxon>
        <taxon>Bifidobacterium</taxon>
    </lineage>
</organism>
<keyword evidence="1" id="KW-0472">Membrane</keyword>